<evidence type="ECO:0000313" key="3">
    <source>
        <dbReference type="Proteomes" id="UP001174934"/>
    </source>
</evidence>
<keyword evidence="3" id="KW-1185">Reference proteome</keyword>
<name>A0AA39XM16_9PEZI</name>
<dbReference type="Proteomes" id="UP001174934">
    <property type="component" value="Unassembled WGS sequence"/>
</dbReference>
<dbReference type="InterPro" id="IPR043141">
    <property type="entry name" value="Ribosomal_uL10-like_sf"/>
</dbReference>
<protein>
    <submittedName>
        <fullName evidence="2">Uncharacterized protein</fullName>
    </submittedName>
</protein>
<evidence type="ECO:0000256" key="1">
    <source>
        <dbReference type="ARBA" id="ARBA00008889"/>
    </source>
</evidence>
<dbReference type="SUPFAM" id="SSF160369">
    <property type="entry name" value="Ribosomal protein L10-like"/>
    <property type="match status" value="1"/>
</dbReference>
<dbReference type="Gene3D" id="3.30.70.1730">
    <property type="match status" value="1"/>
</dbReference>
<comment type="similarity">
    <text evidence="1">Belongs to the universal ribosomal protein uL10 family.</text>
</comment>
<dbReference type="InterPro" id="IPR047865">
    <property type="entry name" value="Ribosomal_uL10_bac_type"/>
</dbReference>
<dbReference type="AlphaFoldDB" id="A0AA39XM16"/>
<proteinExistence type="inferred from homology"/>
<comment type="caution">
    <text evidence="2">The sequence shown here is derived from an EMBL/GenBank/DDBJ whole genome shotgun (WGS) entry which is preliminary data.</text>
</comment>
<evidence type="ECO:0000313" key="2">
    <source>
        <dbReference type="EMBL" id="KAK0636523.1"/>
    </source>
</evidence>
<sequence length="361" mass="38304">MPPRLRCPAGCGLKSATTITGASRRRTIAAASHSALLLPSSLSTPTVPTSTRQFSSTAPILNSLSSLRLPDDYIPPTTPPTARPADVRKAQLLRTYTSLLRSTPLMLIFQHNNLVASEWAAIRRELNLALAAVPVPEGSPDIASKIQLQVIRTRMFDVALKVVEFYDPSTVAPTTGVTASGKKTTVTYNHDLSKSAYDAIKAATASGSTTPESSPYAQLSPLLVGPTALLTIPTVSPAHLAAALGILSPVPKMFPAPSKRKSPGYYDPIAQAGLQKLMLIGGRVEGKVFDIDGMRWVGGIPGGLEGLRAQLVAMLQSVGMGLAGTLEAPGKSLWMTMESRKIMLEEPEKKAVEGEKKEESS</sequence>
<gene>
    <name evidence="2" type="ORF">B0T17DRAFT_83821</name>
</gene>
<accession>A0AA39XM16</accession>
<organism evidence="2 3">
    <name type="scientific">Bombardia bombarda</name>
    <dbReference type="NCBI Taxonomy" id="252184"/>
    <lineage>
        <taxon>Eukaryota</taxon>
        <taxon>Fungi</taxon>
        <taxon>Dikarya</taxon>
        <taxon>Ascomycota</taxon>
        <taxon>Pezizomycotina</taxon>
        <taxon>Sordariomycetes</taxon>
        <taxon>Sordariomycetidae</taxon>
        <taxon>Sordariales</taxon>
        <taxon>Lasiosphaeriaceae</taxon>
        <taxon>Bombardia</taxon>
    </lineage>
</organism>
<dbReference type="EMBL" id="JAULSR010000001">
    <property type="protein sequence ID" value="KAK0636523.1"/>
    <property type="molecule type" value="Genomic_DNA"/>
</dbReference>
<dbReference type="PANTHER" id="PTHR11560">
    <property type="entry name" value="39S RIBOSOMAL PROTEIN L10, MITOCHONDRIAL"/>
    <property type="match status" value="1"/>
</dbReference>
<reference evidence="2" key="1">
    <citation type="submission" date="2023-06" db="EMBL/GenBank/DDBJ databases">
        <title>Genome-scale phylogeny and comparative genomics of the fungal order Sordariales.</title>
        <authorList>
            <consortium name="Lawrence Berkeley National Laboratory"/>
            <person name="Hensen N."/>
            <person name="Bonometti L."/>
            <person name="Westerberg I."/>
            <person name="Brannstrom I.O."/>
            <person name="Guillou S."/>
            <person name="Cros-Aarteil S."/>
            <person name="Calhoun S."/>
            <person name="Haridas S."/>
            <person name="Kuo A."/>
            <person name="Mondo S."/>
            <person name="Pangilinan J."/>
            <person name="Riley R."/>
            <person name="LaButti K."/>
            <person name="Andreopoulos B."/>
            <person name="Lipzen A."/>
            <person name="Chen C."/>
            <person name="Yanf M."/>
            <person name="Daum C."/>
            <person name="Ng V."/>
            <person name="Clum A."/>
            <person name="Steindorff A."/>
            <person name="Ohm R."/>
            <person name="Martin F."/>
            <person name="Silar P."/>
            <person name="Natvig D."/>
            <person name="Lalanne C."/>
            <person name="Gautier V."/>
            <person name="Ament-velasquez S.L."/>
            <person name="Kruys A."/>
            <person name="Hutchinson M.I."/>
            <person name="Powell A.J."/>
            <person name="Barry K."/>
            <person name="Miller A.N."/>
            <person name="Grigoriev I.V."/>
            <person name="Debuchy R."/>
            <person name="Gladieux P."/>
            <person name="Thoren M.H."/>
            <person name="Johannesson H."/>
        </authorList>
    </citation>
    <scope>NUCLEOTIDE SEQUENCE</scope>
    <source>
        <strain evidence="2">SMH3391-2</strain>
    </source>
</reference>